<evidence type="ECO:0008006" key="4">
    <source>
        <dbReference type="Google" id="ProtNLM"/>
    </source>
</evidence>
<name>A0A2M8KJG7_9BACT</name>
<comment type="caution">
    <text evidence="2">The sequence shown here is derived from an EMBL/GenBank/DDBJ whole genome shotgun (WGS) entry which is preliminary data.</text>
</comment>
<accession>A0A2M8KJG7</accession>
<evidence type="ECO:0000313" key="3">
    <source>
        <dbReference type="Proteomes" id="UP000231086"/>
    </source>
</evidence>
<dbReference type="AlphaFoldDB" id="A0A2M8KJG7"/>
<keyword evidence="1" id="KW-0472">Membrane</keyword>
<evidence type="ECO:0000313" key="2">
    <source>
        <dbReference type="EMBL" id="PJE60064.1"/>
    </source>
</evidence>
<dbReference type="EMBL" id="PFEA01000006">
    <property type="protein sequence ID" value="PJE60064.1"/>
    <property type="molecule type" value="Genomic_DNA"/>
</dbReference>
<protein>
    <recommendedName>
        <fullName evidence="4">DUF5671 domain-containing protein</fullName>
    </recommendedName>
</protein>
<keyword evidence="1" id="KW-0812">Transmembrane</keyword>
<feature type="transmembrane region" description="Helical" evidence="1">
    <location>
        <begin position="9"/>
        <end position="30"/>
    </location>
</feature>
<keyword evidence="1" id="KW-1133">Transmembrane helix</keyword>
<organism evidence="2 3">
    <name type="scientific">Candidatus Portnoybacteria bacterium CG10_big_fil_rev_8_21_14_0_10_44_7</name>
    <dbReference type="NCBI Taxonomy" id="1974816"/>
    <lineage>
        <taxon>Bacteria</taxon>
        <taxon>Candidatus Portnoyibacteriota</taxon>
    </lineage>
</organism>
<sequence>MKNSWIRIVYYYLFAVVGLVLTVVAGVRLVNLGLKMTIFQQADQANYGCEARVPVPAFIDETKINSTTTAENLDLSNAQKSDINNWLADYRAWQERQAKIDYLTSQRQSEASISIAMLIIGLPLFFFHFRVIRKERIGLA</sequence>
<evidence type="ECO:0000256" key="1">
    <source>
        <dbReference type="SAM" id="Phobius"/>
    </source>
</evidence>
<gene>
    <name evidence="2" type="ORF">COU85_00245</name>
</gene>
<feature type="transmembrane region" description="Helical" evidence="1">
    <location>
        <begin position="111"/>
        <end position="129"/>
    </location>
</feature>
<proteinExistence type="predicted"/>
<dbReference type="Proteomes" id="UP000231086">
    <property type="component" value="Unassembled WGS sequence"/>
</dbReference>
<reference evidence="3" key="1">
    <citation type="submission" date="2017-09" db="EMBL/GenBank/DDBJ databases">
        <title>Depth-based differentiation of microbial function through sediment-hosted aquifers and enrichment of novel symbionts in the deep terrestrial subsurface.</title>
        <authorList>
            <person name="Probst A.J."/>
            <person name="Ladd B."/>
            <person name="Jarett J.K."/>
            <person name="Geller-Mcgrath D.E."/>
            <person name="Sieber C.M.K."/>
            <person name="Emerson J.B."/>
            <person name="Anantharaman K."/>
            <person name="Thomas B.C."/>
            <person name="Malmstrom R."/>
            <person name="Stieglmeier M."/>
            <person name="Klingl A."/>
            <person name="Woyke T."/>
            <person name="Ryan C.M."/>
            <person name="Banfield J.F."/>
        </authorList>
    </citation>
    <scope>NUCLEOTIDE SEQUENCE [LARGE SCALE GENOMIC DNA]</scope>
</reference>